<dbReference type="InterPro" id="IPR049326">
    <property type="entry name" value="Rhodopsin_dom_fungi"/>
</dbReference>
<reference evidence="9" key="2">
    <citation type="submission" date="2017-12" db="EMBL/GenBank/DDBJ databases">
        <title>Genome Sequencing Reveals a Rich Biosynthetic Potential.</title>
        <authorList>
            <person name="Bertrand R.L."/>
            <person name="Abdel-Hameed M.E."/>
            <person name="Sorensen J.L."/>
        </authorList>
    </citation>
    <scope>NUCLEOTIDE SEQUENCE</scope>
</reference>
<evidence type="ECO:0000256" key="4">
    <source>
        <dbReference type="ARBA" id="ARBA00023136"/>
    </source>
</evidence>
<feature type="transmembrane region" description="Helical" evidence="6">
    <location>
        <begin position="125"/>
        <end position="148"/>
    </location>
</feature>
<evidence type="ECO:0000313" key="8">
    <source>
        <dbReference type="EMBL" id="ANM86491.1"/>
    </source>
</evidence>
<evidence type="ECO:0000256" key="1">
    <source>
        <dbReference type="ARBA" id="ARBA00004141"/>
    </source>
</evidence>
<organism evidence="8">
    <name type="scientific">Cladonia uncialis subsp. uncialis</name>
    <dbReference type="NCBI Taxonomy" id="180999"/>
    <lineage>
        <taxon>Eukaryota</taxon>
        <taxon>Fungi</taxon>
        <taxon>Dikarya</taxon>
        <taxon>Ascomycota</taxon>
        <taxon>Pezizomycotina</taxon>
        <taxon>Lecanoromycetes</taxon>
        <taxon>OSLEUM clade</taxon>
        <taxon>Lecanoromycetidae</taxon>
        <taxon>Lecanorales</taxon>
        <taxon>Lecanorineae</taxon>
        <taxon>Cladoniaceae</taxon>
        <taxon>Cladonia</taxon>
    </lineage>
</organism>
<dbReference type="AlphaFoldDB" id="A0A1Z1C4L3"/>
<feature type="transmembrane region" description="Helical" evidence="6">
    <location>
        <begin position="169"/>
        <end position="193"/>
    </location>
</feature>
<evidence type="ECO:0000256" key="5">
    <source>
        <dbReference type="ARBA" id="ARBA00038359"/>
    </source>
</evidence>
<evidence type="ECO:0000256" key="2">
    <source>
        <dbReference type="ARBA" id="ARBA00022692"/>
    </source>
</evidence>
<evidence type="ECO:0000256" key="6">
    <source>
        <dbReference type="SAM" id="Phobius"/>
    </source>
</evidence>
<evidence type="ECO:0000313" key="9">
    <source>
        <dbReference type="EMBL" id="AUW31392.1"/>
    </source>
</evidence>
<keyword evidence="2 6" id="KW-0812">Transmembrane</keyword>
<dbReference type="EMBL" id="MG777511">
    <property type="protein sequence ID" value="AUW31392.1"/>
    <property type="molecule type" value="Genomic_DNA"/>
</dbReference>
<dbReference type="Pfam" id="PF20684">
    <property type="entry name" value="Fung_rhodopsin"/>
    <property type="match status" value="1"/>
</dbReference>
<feature type="domain" description="Rhodopsin" evidence="7">
    <location>
        <begin position="30"/>
        <end position="197"/>
    </location>
</feature>
<keyword evidence="4 6" id="KW-0472">Membrane</keyword>
<name>A0A1Z1C4L3_CLAUC</name>
<evidence type="ECO:0000259" key="7">
    <source>
        <dbReference type="Pfam" id="PF20684"/>
    </source>
</evidence>
<feature type="transmembrane region" description="Helical" evidence="6">
    <location>
        <begin position="91"/>
        <end position="113"/>
    </location>
</feature>
<sequence length="297" mass="32821">MAFSITDGQGSNVLAVAAVMISVSTIAVGLRVWSRLIGNEPGLWWDDWLSLAALPCFLVVCVSTICDTYLGLGQYIIHVHTVSIKFWIAPLILEIFYNSALFLIKLSVLLFYVRISRTVGIYRTIFWVVGLTLIAWWIGVNSIAILPCHPVRKAWDPSVPGHCLDQKTNFVATAISNIVTDIILLLLPVPILWSLHTGFQFFPSYDLCASPGKVEELTRDITWNSVTSTKLIVLEVSIALISSCIPSISNLAKHSAESFSRLSNKDRSNDRIGLFNKDGSNPSCQAAAVRRNEIPMT</sequence>
<comment type="similarity">
    <text evidence="5">Belongs to the SAT4 family.</text>
</comment>
<reference evidence="8" key="1">
    <citation type="submission" date="2016-05" db="EMBL/GenBank/DDBJ databases">
        <title>Lichen genome sequencing reveals its rich biosynthetic potential.</title>
        <authorList>
            <person name="Bertrand R.L."/>
            <person name="Abdel-Hameed M."/>
            <person name="Sorensen J.L."/>
        </authorList>
    </citation>
    <scope>NUCLEOTIDE SEQUENCE</scope>
</reference>
<proteinExistence type="inferred from homology"/>
<dbReference type="InterPro" id="IPR052337">
    <property type="entry name" value="SAT4-like"/>
</dbReference>
<feature type="transmembrane region" description="Helical" evidence="6">
    <location>
        <begin position="48"/>
        <end position="70"/>
    </location>
</feature>
<comment type="subcellular location">
    <subcellularLocation>
        <location evidence="1">Membrane</location>
        <topology evidence="1">Multi-pass membrane protein</topology>
    </subcellularLocation>
</comment>
<dbReference type="EMBL" id="KX264265">
    <property type="protein sequence ID" value="ANM86491.1"/>
    <property type="molecule type" value="Genomic_DNA"/>
</dbReference>
<feature type="transmembrane region" description="Helical" evidence="6">
    <location>
        <begin position="12"/>
        <end position="33"/>
    </location>
</feature>
<evidence type="ECO:0000256" key="3">
    <source>
        <dbReference type="ARBA" id="ARBA00022989"/>
    </source>
</evidence>
<dbReference type="PANTHER" id="PTHR33048:SF47">
    <property type="entry name" value="INTEGRAL MEMBRANE PROTEIN-RELATED"/>
    <property type="match status" value="1"/>
</dbReference>
<dbReference type="PANTHER" id="PTHR33048">
    <property type="entry name" value="PTH11-LIKE INTEGRAL MEMBRANE PROTEIN (AFU_ORTHOLOGUE AFUA_5G11245)"/>
    <property type="match status" value="1"/>
</dbReference>
<keyword evidence="3 6" id="KW-1133">Transmembrane helix</keyword>
<protein>
    <submittedName>
        <fullName evidence="8 9">Integral membrane protein</fullName>
    </submittedName>
</protein>
<accession>A0A1Z1C4L3</accession>
<dbReference type="GO" id="GO:0016020">
    <property type="term" value="C:membrane"/>
    <property type="evidence" value="ECO:0007669"/>
    <property type="project" value="UniProtKB-SubCell"/>
</dbReference>